<organism evidence="1 2">
    <name type="scientific">Melastoma candidum</name>
    <dbReference type="NCBI Taxonomy" id="119954"/>
    <lineage>
        <taxon>Eukaryota</taxon>
        <taxon>Viridiplantae</taxon>
        <taxon>Streptophyta</taxon>
        <taxon>Embryophyta</taxon>
        <taxon>Tracheophyta</taxon>
        <taxon>Spermatophyta</taxon>
        <taxon>Magnoliopsida</taxon>
        <taxon>eudicotyledons</taxon>
        <taxon>Gunneridae</taxon>
        <taxon>Pentapetalae</taxon>
        <taxon>rosids</taxon>
        <taxon>malvids</taxon>
        <taxon>Myrtales</taxon>
        <taxon>Melastomataceae</taxon>
        <taxon>Melastomatoideae</taxon>
        <taxon>Melastomateae</taxon>
        <taxon>Melastoma</taxon>
    </lineage>
</organism>
<name>A0ACB9RNF8_9MYRT</name>
<proteinExistence type="predicted"/>
<protein>
    <submittedName>
        <fullName evidence="1">Uncharacterized protein</fullName>
    </submittedName>
</protein>
<reference evidence="2" key="1">
    <citation type="journal article" date="2023" name="Front. Plant Sci.">
        <title>Chromosomal-level genome assembly of Melastoma candidum provides insights into trichome evolution.</title>
        <authorList>
            <person name="Zhong Y."/>
            <person name="Wu W."/>
            <person name="Sun C."/>
            <person name="Zou P."/>
            <person name="Liu Y."/>
            <person name="Dai S."/>
            <person name="Zhou R."/>
        </authorList>
    </citation>
    <scope>NUCLEOTIDE SEQUENCE [LARGE SCALE GENOMIC DNA]</scope>
</reference>
<keyword evidence="2" id="KW-1185">Reference proteome</keyword>
<evidence type="ECO:0000313" key="2">
    <source>
        <dbReference type="Proteomes" id="UP001057402"/>
    </source>
</evidence>
<dbReference type="EMBL" id="CM042882">
    <property type="protein sequence ID" value="KAI4380517.1"/>
    <property type="molecule type" value="Genomic_DNA"/>
</dbReference>
<dbReference type="Proteomes" id="UP001057402">
    <property type="component" value="Chromosome 3"/>
</dbReference>
<evidence type="ECO:0000313" key="1">
    <source>
        <dbReference type="EMBL" id="KAI4380517.1"/>
    </source>
</evidence>
<sequence length="177" mass="19260">MVKLMVVAAVVLVSWVLPLQGWEFEVGGEDASWKLPLCLQCTANGLTANNSSSEMSYLVWKYNRKSDSVLEVTKQDYDECNTRRPIATYKGGNTKMTLEHSGAFYFVSGAEGHCQKGQKVKVIVLSQHHRSKGPAAAPVNEPAAAALWIAACEEGSASALQIARWIVSVTWIGTIMA</sequence>
<gene>
    <name evidence="1" type="ORF">MLD38_006696</name>
</gene>
<comment type="caution">
    <text evidence="1">The sequence shown here is derived from an EMBL/GenBank/DDBJ whole genome shotgun (WGS) entry which is preliminary data.</text>
</comment>
<accession>A0ACB9RNF8</accession>